<organism evidence="1">
    <name type="scientific">Anguilla anguilla</name>
    <name type="common">European freshwater eel</name>
    <name type="synonym">Muraena anguilla</name>
    <dbReference type="NCBI Taxonomy" id="7936"/>
    <lineage>
        <taxon>Eukaryota</taxon>
        <taxon>Metazoa</taxon>
        <taxon>Chordata</taxon>
        <taxon>Craniata</taxon>
        <taxon>Vertebrata</taxon>
        <taxon>Euteleostomi</taxon>
        <taxon>Actinopterygii</taxon>
        <taxon>Neopterygii</taxon>
        <taxon>Teleostei</taxon>
        <taxon>Anguilliformes</taxon>
        <taxon>Anguillidae</taxon>
        <taxon>Anguilla</taxon>
    </lineage>
</organism>
<proteinExistence type="predicted"/>
<protein>
    <submittedName>
        <fullName evidence="1">Uncharacterized protein</fullName>
    </submittedName>
</protein>
<evidence type="ECO:0000313" key="1">
    <source>
        <dbReference type="EMBL" id="JAH20626.1"/>
    </source>
</evidence>
<reference evidence="1" key="2">
    <citation type="journal article" date="2015" name="Fish Shellfish Immunol.">
        <title>Early steps in the European eel (Anguilla anguilla)-Vibrio vulnificus interaction in the gills: Role of the RtxA13 toxin.</title>
        <authorList>
            <person name="Callol A."/>
            <person name="Pajuelo D."/>
            <person name="Ebbesson L."/>
            <person name="Teles M."/>
            <person name="MacKenzie S."/>
            <person name="Amaro C."/>
        </authorList>
    </citation>
    <scope>NUCLEOTIDE SEQUENCE</scope>
</reference>
<accession>A0A0E9QUH6</accession>
<dbReference type="AlphaFoldDB" id="A0A0E9QUH6"/>
<sequence>MVLKYLVDTPEVRVFGEFWLLGAVCSEEYTKEFGKVYVVLMMVMHC</sequence>
<reference evidence="1" key="1">
    <citation type="submission" date="2014-11" db="EMBL/GenBank/DDBJ databases">
        <authorList>
            <person name="Amaro Gonzalez C."/>
        </authorList>
    </citation>
    <scope>NUCLEOTIDE SEQUENCE</scope>
</reference>
<dbReference type="EMBL" id="GBXM01087951">
    <property type="protein sequence ID" value="JAH20626.1"/>
    <property type="molecule type" value="Transcribed_RNA"/>
</dbReference>
<name>A0A0E9QUH6_ANGAN</name>